<dbReference type="AlphaFoldDB" id="A0AAE1AQV6"/>
<comment type="caution">
    <text evidence="1">The sequence shown here is derived from an EMBL/GenBank/DDBJ whole genome shotgun (WGS) entry which is preliminary data.</text>
</comment>
<accession>A0AAE1AQV6</accession>
<evidence type="ECO:0000313" key="2">
    <source>
        <dbReference type="Proteomes" id="UP001283361"/>
    </source>
</evidence>
<proteinExistence type="predicted"/>
<organism evidence="1 2">
    <name type="scientific">Elysia crispata</name>
    <name type="common">lettuce slug</name>
    <dbReference type="NCBI Taxonomy" id="231223"/>
    <lineage>
        <taxon>Eukaryota</taxon>
        <taxon>Metazoa</taxon>
        <taxon>Spiralia</taxon>
        <taxon>Lophotrochozoa</taxon>
        <taxon>Mollusca</taxon>
        <taxon>Gastropoda</taxon>
        <taxon>Heterobranchia</taxon>
        <taxon>Euthyneura</taxon>
        <taxon>Panpulmonata</taxon>
        <taxon>Sacoglossa</taxon>
        <taxon>Placobranchoidea</taxon>
        <taxon>Plakobranchidae</taxon>
        <taxon>Elysia</taxon>
    </lineage>
</organism>
<reference evidence="1" key="1">
    <citation type="journal article" date="2023" name="G3 (Bethesda)">
        <title>A reference genome for the long-term kleptoplast-retaining sea slug Elysia crispata morphotype clarki.</title>
        <authorList>
            <person name="Eastman K.E."/>
            <person name="Pendleton A.L."/>
            <person name="Shaikh M.A."/>
            <person name="Suttiyut T."/>
            <person name="Ogas R."/>
            <person name="Tomko P."/>
            <person name="Gavelis G."/>
            <person name="Widhalm J.R."/>
            <person name="Wisecaver J.H."/>
        </authorList>
    </citation>
    <scope>NUCLEOTIDE SEQUENCE</scope>
    <source>
        <strain evidence="1">ECLA1</strain>
    </source>
</reference>
<gene>
    <name evidence="1" type="ORF">RRG08_055322</name>
</gene>
<sequence>MSTGFLSPTRLHSFDSRLTGGKMSVFRPARRVCLLSFVGVYSALRVARDRLAVCRNGSTVESLDKEIGVP</sequence>
<dbReference type="Proteomes" id="UP001283361">
    <property type="component" value="Unassembled WGS sequence"/>
</dbReference>
<keyword evidence="2" id="KW-1185">Reference proteome</keyword>
<name>A0AAE1AQV6_9GAST</name>
<evidence type="ECO:0000313" key="1">
    <source>
        <dbReference type="EMBL" id="KAK3792055.1"/>
    </source>
</evidence>
<dbReference type="EMBL" id="JAWDGP010001389">
    <property type="protein sequence ID" value="KAK3792055.1"/>
    <property type="molecule type" value="Genomic_DNA"/>
</dbReference>
<protein>
    <submittedName>
        <fullName evidence="1">Uncharacterized protein</fullName>
    </submittedName>
</protein>